<reference evidence="1" key="1">
    <citation type="journal article" date="2008" name="ISME J.">
        <title>Genomic patterns of recombination, clonal divergence and environment in marine microbial populations.</title>
        <authorList>
            <person name="Konstantinidis K.T."/>
            <person name="Delong E.F."/>
        </authorList>
    </citation>
    <scope>NUCLEOTIDE SEQUENCE</scope>
</reference>
<proteinExistence type="predicted"/>
<name>B3T2S2_9ARCH</name>
<organism evidence="1">
    <name type="scientific">uncultured marine crenarchaeote HF4000_ANIW93E5</name>
    <dbReference type="NCBI Taxonomy" id="455563"/>
    <lineage>
        <taxon>Archaea</taxon>
        <taxon>Nitrososphaerota</taxon>
        <taxon>Nitrososphaeria</taxon>
        <taxon>Nitrosopumilales</taxon>
        <taxon>environmental samples</taxon>
    </lineage>
</organism>
<accession>B3T2S2</accession>
<sequence length="68" mass="8240">MILYVIKIIIQTLPSLPKILETRNRWFYRISSWSIEFCWYRAFFSMNFKNLISDLINLTSILTKSFLT</sequence>
<protein>
    <submittedName>
        <fullName evidence="1">Uncharacterized protein</fullName>
    </submittedName>
</protein>
<evidence type="ECO:0000313" key="1">
    <source>
        <dbReference type="EMBL" id="ABZ06881.1"/>
    </source>
</evidence>
<dbReference type="EMBL" id="EU016586">
    <property type="protein sequence ID" value="ABZ06881.1"/>
    <property type="molecule type" value="Genomic_DNA"/>
</dbReference>
<dbReference type="AlphaFoldDB" id="B3T2S2"/>
<gene>
    <name evidence="1" type="ORF">ALOHA_HF4000ANIW93E5ctg7g26</name>
</gene>